<evidence type="ECO:0000256" key="2">
    <source>
        <dbReference type="ARBA" id="ARBA00022908"/>
    </source>
</evidence>
<dbReference type="EMBL" id="UHIA01000002">
    <property type="protein sequence ID" value="SUO90258.1"/>
    <property type="molecule type" value="Genomic_DNA"/>
</dbReference>
<gene>
    <name evidence="6" type="primary">xerD_1</name>
    <name evidence="6" type="ORF">NCTC10717_00049</name>
</gene>
<evidence type="ECO:0000313" key="7">
    <source>
        <dbReference type="Proteomes" id="UP000254575"/>
    </source>
</evidence>
<dbReference type="Pfam" id="PF02899">
    <property type="entry name" value="Phage_int_SAM_1"/>
    <property type="match status" value="1"/>
</dbReference>
<dbReference type="AlphaFoldDB" id="A0A380MJF8"/>
<dbReference type="InterPro" id="IPR013762">
    <property type="entry name" value="Integrase-like_cat_sf"/>
</dbReference>
<dbReference type="RefSeq" id="WP_115217385.1">
    <property type="nucleotide sequence ID" value="NZ_UHIA01000002.1"/>
</dbReference>
<proteinExistence type="inferred from homology"/>
<organism evidence="6 7">
    <name type="scientific">Suttonella indologenes</name>
    <dbReference type="NCBI Taxonomy" id="13276"/>
    <lineage>
        <taxon>Bacteria</taxon>
        <taxon>Pseudomonadati</taxon>
        <taxon>Pseudomonadota</taxon>
        <taxon>Gammaproteobacteria</taxon>
        <taxon>Cardiobacteriales</taxon>
        <taxon>Cardiobacteriaceae</taxon>
        <taxon>Suttonella</taxon>
    </lineage>
</organism>
<dbReference type="InterPro" id="IPR050090">
    <property type="entry name" value="Tyrosine_recombinase_XerCD"/>
</dbReference>
<reference evidence="6 7" key="1">
    <citation type="submission" date="2018-06" db="EMBL/GenBank/DDBJ databases">
        <authorList>
            <consortium name="Pathogen Informatics"/>
            <person name="Doyle S."/>
        </authorList>
    </citation>
    <scope>NUCLEOTIDE SEQUENCE [LARGE SCALE GENOMIC DNA]</scope>
    <source>
        <strain evidence="6 7">NCTC10717</strain>
    </source>
</reference>
<dbReference type="Gene3D" id="1.10.150.130">
    <property type="match status" value="1"/>
</dbReference>
<dbReference type="PANTHER" id="PTHR30349:SF41">
    <property type="entry name" value="INTEGRASE_RECOMBINASE PROTEIN MJ0367-RELATED"/>
    <property type="match status" value="1"/>
</dbReference>
<dbReference type="GO" id="GO:0003677">
    <property type="term" value="F:DNA binding"/>
    <property type="evidence" value="ECO:0007669"/>
    <property type="project" value="UniProtKB-KW"/>
</dbReference>
<dbReference type="PANTHER" id="PTHR30349">
    <property type="entry name" value="PHAGE INTEGRASE-RELATED"/>
    <property type="match status" value="1"/>
</dbReference>
<dbReference type="InterPro" id="IPR010998">
    <property type="entry name" value="Integrase_recombinase_N"/>
</dbReference>
<keyword evidence="3" id="KW-0238">DNA-binding</keyword>
<dbReference type="Gene3D" id="1.10.443.10">
    <property type="entry name" value="Intergrase catalytic core"/>
    <property type="match status" value="1"/>
</dbReference>
<dbReference type="GO" id="GO:0015074">
    <property type="term" value="P:DNA integration"/>
    <property type="evidence" value="ECO:0007669"/>
    <property type="project" value="UniProtKB-KW"/>
</dbReference>
<evidence type="ECO:0000256" key="4">
    <source>
        <dbReference type="ARBA" id="ARBA00023172"/>
    </source>
</evidence>
<dbReference type="InterPro" id="IPR011010">
    <property type="entry name" value="DNA_brk_join_enz"/>
</dbReference>
<dbReference type="OrthoDB" id="9801717at2"/>
<evidence type="ECO:0000256" key="1">
    <source>
        <dbReference type="ARBA" id="ARBA00008857"/>
    </source>
</evidence>
<dbReference type="InterPro" id="IPR002104">
    <property type="entry name" value="Integrase_catalytic"/>
</dbReference>
<dbReference type="PROSITE" id="PS51898">
    <property type="entry name" value="TYR_RECOMBINASE"/>
    <property type="match status" value="1"/>
</dbReference>
<dbReference type="Proteomes" id="UP000254575">
    <property type="component" value="Unassembled WGS sequence"/>
</dbReference>
<accession>A0A380MJF8</accession>
<keyword evidence="4" id="KW-0233">DNA recombination</keyword>
<dbReference type="GO" id="GO:0006310">
    <property type="term" value="P:DNA recombination"/>
    <property type="evidence" value="ECO:0007669"/>
    <property type="project" value="UniProtKB-KW"/>
</dbReference>
<evidence type="ECO:0000256" key="3">
    <source>
        <dbReference type="ARBA" id="ARBA00023125"/>
    </source>
</evidence>
<dbReference type="Pfam" id="PF00589">
    <property type="entry name" value="Phage_integrase"/>
    <property type="match status" value="1"/>
</dbReference>
<evidence type="ECO:0000313" key="6">
    <source>
        <dbReference type="EMBL" id="SUO90258.1"/>
    </source>
</evidence>
<name>A0A380MJF8_9GAMM</name>
<protein>
    <submittedName>
        <fullName evidence="6">Tyrosine recombinase XerD</fullName>
    </submittedName>
</protein>
<keyword evidence="7" id="KW-1185">Reference proteome</keyword>
<feature type="domain" description="Tyr recombinase" evidence="5">
    <location>
        <begin position="107"/>
        <end position="290"/>
    </location>
</feature>
<evidence type="ECO:0000259" key="5">
    <source>
        <dbReference type="PROSITE" id="PS51898"/>
    </source>
</evidence>
<dbReference type="SUPFAM" id="SSF56349">
    <property type="entry name" value="DNA breaking-rejoining enzymes"/>
    <property type="match status" value="1"/>
</dbReference>
<dbReference type="InterPro" id="IPR004107">
    <property type="entry name" value="Integrase_SAM-like_N"/>
</dbReference>
<sequence length="307" mass="35992">MKYMDEERLEAFCSIYLENIMGLSPTTIRAHFMVVRRYLRWLEENALDVAKINSSQADVYLDLHGIHQQNNVIISLRYYYRFLKMMELTGGELDLFEYMSRDKPVQRPYPYYSQQQIETLLAVPDVNSILGLRDRAILQTLYDTGIRNTELRKLQISNLDFAQDYLRVIGKGNKERLLPLTQPLTYWLKRWLQRRHEILSDHNPYLFVSSRNSEGCMSKAILNHIIKKYSSLAGINSEFTVHTLRHCFASHMLENGANILALKQLLGHESINSTQVYLQCCPSYLEGLHRKYHPRADWPTDNTPDDQ</sequence>
<keyword evidence="2" id="KW-0229">DNA integration</keyword>
<comment type="similarity">
    <text evidence="1">Belongs to the 'phage' integrase family.</text>
</comment>